<dbReference type="SUPFAM" id="SSF52058">
    <property type="entry name" value="L domain-like"/>
    <property type="match status" value="1"/>
</dbReference>
<gene>
    <name evidence="1" type="ORF">MNOR_LOCUS15189</name>
</gene>
<name>A0AAV2QNL2_MEGNR</name>
<evidence type="ECO:0000313" key="1">
    <source>
        <dbReference type="EMBL" id="CAL4094615.1"/>
    </source>
</evidence>
<dbReference type="Gene3D" id="3.80.10.10">
    <property type="entry name" value="Ribonuclease Inhibitor"/>
    <property type="match status" value="1"/>
</dbReference>
<evidence type="ECO:0000313" key="2">
    <source>
        <dbReference type="Proteomes" id="UP001497623"/>
    </source>
</evidence>
<sequence>AQSEYIDDGGLCERFSIRYGRENSLRCNFNTLGKGVYLSKLTGVPIESITRLHIVCNHASSKHSSLQGHHLEGFTHLRELSLDHCRIAELRTGTFNGLSTLRNLTLRTYNSEKTVTSLVIPPLLF</sequence>
<comment type="caution">
    <text evidence="1">The sequence shown here is derived from an EMBL/GenBank/DDBJ whole genome shotgun (WGS) entry which is preliminary data.</text>
</comment>
<dbReference type="InterPro" id="IPR032675">
    <property type="entry name" value="LRR_dom_sf"/>
</dbReference>
<dbReference type="AlphaFoldDB" id="A0AAV2QNL2"/>
<feature type="non-terminal residue" evidence="1">
    <location>
        <position position="125"/>
    </location>
</feature>
<accession>A0AAV2QNL2</accession>
<protein>
    <submittedName>
        <fullName evidence="1">Uncharacterized protein</fullName>
    </submittedName>
</protein>
<dbReference type="EMBL" id="CAXKWB010009399">
    <property type="protein sequence ID" value="CAL4094615.1"/>
    <property type="molecule type" value="Genomic_DNA"/>
</dbReference>
<proteinExistence type="predicted"/>
<keyword evidence="2" id="KW-1185">Reference proteome</keyword>
<organism evidence="1 2">
    <name type="scientific">Meganyctiphanes norvegica</name>
    <name type="common">Northern krill</name>
    <name type="synonym">Thysanopoda norvegica</name>
    <dbReference type="NCBI Taxonomy" id="48144"/>
    <lineage>
        <taxon>Eukaryota</taxon>
        <taxon>Metazoa</taxon>
        <taxon>Ecdysozoa</taxon>
        <taxon>Arthropoda</taxon>
        <taxon>Crustacea</taxon>
        <taxon>Multicrustacea</taxon>
        <taxon>Malacostraca</taxon>
        <taxon>Eumalacostraca</taxon>
        <taxon>Eucarida</taxon>
        <taxon>Euphausiacea</taxon>
        <taxon>Euphausiidae</taxon>
        <taxon>Meganyctiphanes</taxon>
    </lineage>
</organism>
<feature type="non-terminal residue" evidence="1">
    <location>
        <position position="1"/>
    </location>
</feature>
<reference evidence="1 2" key="1">
    <citation type="submission" date="2024-05" db="EMBL/GenBank/DDBJ databases">
        <authorList>
            <person name="Wallberg A."/>
        </authorList>
    </citation>
    <scope>NUCLEOTIDE SEQUENCE [LARGE SCALE GENOMIC DNA]</scope>
</reference>
<dbReference type="Proteomes" id="UP001497623">
    <property type="component" value="Unassembled WGS sequence"/>
</dbReference>